<dbReference type="InterPro" id="IPR013685">
    <property type="entry name" value="POTRA_FtsQ_type"/>
</dbReference>
<gene>
    <name evidence="9" type="primary">ftsQ</name>
    <name evidence="11" type="ORF">IPJ48_08110</name>
</gene>
<dbReference type="InterPro" id="IPR045335">
    <property type="entry name" value="FtsQ_C_sf"/>
</dbReference>
<dbReference type="EMBL" id="JADJNC010000011">
    <property type="protein sequence ID" value="MBK7423046.1"/>
    <property type="molecule type" value="Genomic_DNA"/>
</dbReference>
<comment type="similarity">
    <text evidence="9">Belongs to the FtsQ/DivIB family. FtsQ subfamily.</text>
</comment>
<evidence type="ECO:0000256" key="3">
    <source>
        <dbReference type="ARBA" id="ARBA00022519"/>
    </source>
</evidence>
<evidence type="ECO:0000256" key="8">
    <source>
        <dbReference type="ARBA" id="ARBA00023306"/>
    </source>
</evidence>
<keyword evidence="5 9" id="KW-0812">Transmembrane</keyword>
<comment type="subcellular location">
    <subcellularLocation>
        <location evidence="9">Cell inner membrane</location>
        <topology evidence="9">Single-pass type II membrane protein</topology>
    </subcellularLocation>
    <subcellularLocation>
        <location evidence="1">Membrane</location>
    </subcellularLocation>
    <text evidence="9">Localizes to the division septum.</text>
</comment>
<dbReference type="GO" id="GO:0005886">
    <property type="term" value="C:plasma membrane"/>
    <property type="evidence" value="ECO:0007669"/>
    <property type="project" value="UniProtKB-SubCell"/>
</dbReference>
<keyword evidence="4 9" id="KW-0132">Cell division</keyword>
<dbReference type="Pfam" id="PF03799">
    <property type="entry name" value="FtsQ_DivIB_C"/>
    <property type="match status" value="1"/>
</dbReference>
<protein>
    <recommendedName>
        <fullName evidence="9">Cell division protein FtsQ</fullName>
    </recommendedName>
</protein>
<organism evidence="11 12">
    <name type="scientific">Candidatus Propionivibrio dominans</name>
    <dbReference type="NCBI Taxonomy" id="2954373"/>
    <lineage>
        <taxon>Bacteria</taxon>
        <taxon>Pseudomonadati</taxon>
        <taxon>Pseudomonadota</taxon>
        <taxon>Betaproteobacteria</taxon>
        <taxon>Rhodocyclales</taxon>
        <taxon>Rhodocyclaceae</taxon>
        <taxon>Propionivibrio</taxon>
    </lineage>
</organism>
<evidence type="ECO:0000256" key="4">
    <source>
        <dbReference type="ARBA" id="ARBA00022618"/>
    </source>
</evidence>
<dbReference type="Gene3D" id="3.40.50.11690">
    <property type="entry name" value="Cell division protein FtsQ/DivIB"/>
    <property type="match status" value="1"/>
</dbReference>
<keyword evidence="7 9" id="KW-0472">Membrane</keyword>
<keyword evidence="2 9" id="KW-1003">Cell membrane</keyword>
<evidence type="ECO:0000313" key="12">
    <source>
        <dbReference type="Proteomes" id="UP000886602"/>
    </source>
</evidence>
<dbReference type="Gene3D" id="3.10.20.310">
    <property type="entry name" value="membrane protein fhac"/>
    <property type="match status" value="1"/>
</dbReference>
<dbReference type="Pfam" id="PF08478">
    <property type="entry name" value="POTRA_1"/>
    <property type="match status" value="1"/>
</dbReference>
<comment type="caution">
    <text evidence="11">The sequence shown here is derived from an EMBL/GenBank/DDBJ whole genome shotgun (WGS) entry which is preliminary data.</text>
</comment>
<dbReference type="InterPro" id="IPR034746">
    <property type="entry name" value="POTRA"/>
</dbReference>
<proteinExistence type="inferred from homology"/>
<dbReference type="Proteomes" id="UP000886602">
    <property type="component" value="Unassembled WGS sequence"/>
</dbReference>
<keyword evidence="8 9" id="KW-0131">Cell cycle</keyword>
<evidence type="ECO:0000256" key="9">
    <source>
        <dbReference type="HAMAP-Rule" id="MF_00911"/>
    </source>
</evidence>
<name>A0A9D7I794_9RHOO</name>
<dbReference type="PANTHER" id="PTHR35851">
    <property type="entry name" value="CELL DIVISION PROTEIN FTSQ"/>
    <property type="match status" value="1"/>
</dbReference>
<feature type="domain" description="POTRA" evidence="10">
    <location>
        <begin position="37"/>
        <end position="106"/>
    </location>
</feature>
<evidence type="ECO:0000313" key="11">
    <source>
        <dbReference type="EMBL" id="MBK7423046.1"/>
    </source>
</evidence>
<evidence type="ECO:0000256" key="1">
    <source>
        <dbReference type="ARBA" id="ARBA00004370"/>
    </source>
</evidence>
<dbReference type="AlphaFoldDB" id="A0A9D7I794"/>
<evidence type="ECO:0000256" key="2">
    <source>
        <dbReference type="ARBA" id="ARBA00022475"/>
    </source>
</evidence>
<dbReference type="HAMAP" id="MF_00911">
    <property type="entry name" value="FtsQ_subfam"/>
    <property type="match status" value="1"/>
</dbReference>
<dbReference type="InterPro" id="IPR005548">
    <property type="entry name" value="Cell_div_FtsQ/DivIB_C"/>
</dbReference>
<dbReference type="PROSITE" id="PS51779">
    <property type="entry name" value="POTRA"/>
    <property type="match status" value="1"/>
</dbReference>
<comment type="subunit">
    <text evidence="9">Part of a complex composed of FtsB, FtsL and FtsQ.</text>
</comment>
<keyword evidence="6 9" id="KW-1133">Transmembrane helix</keyword>
<evidence type="ECO:0000256" key="5">
    <source>
        <dbReference type="ARBA" id="ARBA00022692"/>
    </source>
</evidence>
<sequence length="251" mass="27905">MWNKPQLMNAVTDLLLVAAAAALLVAALVWAARLPLFPLREVLVTHELREVRRSELESSLSGLLRGNFFSIKVDDLRLSLEQLPWVRRAEVRRQWPSRIEVSIEEHLPVAFWGQATGQLVNSYGEVFTAVLSTPPSAPMPLLIGPTGLAPEILSHYQQAEQILKPVGRIPRALSVSPRLAVQLRLDDGMIVELGRQQPKAPVSERLLRFVEYYPSVLSAARQRPSVVDMRYPNGFALRLAAAPATESKGKP</sequence>
<comment type="function">
    <text evidence="9">Essential cell division protein. May link together the upstream cell division proteins, which are predominantly cytoplasmic, with the downstream cell division proteins, which are predominantly periplasmic. May control correct divisome assembly.</text>
</comment>
<accession>A0A9D7I794</accession>
<dbReference type="GO" id="GO:0032153">
    <property type="term" value="C:cell division site"/>
    <property type="evidence" value="ECO:0007669"/>
    <property type="project" value="UniProtKB-UniRule"/>
</dbReference>
<evidence type="ECO:0000256" key="7">
    <source>
        <dbReference type="ARBA" id="ARBA00023136"/>
    </source>
</evidence>
<evidence type="ECO:0000259" key="10">
    <source>
        <dbReference type="PROSITE" id="PS51779"/>
    </source>
</evidence>
<reference evidence="11" key="1">
    <citation type="submission" date="2020-10" db="EMBL/GenBank/DDBJ databases">
        <title>Connecting structure to function with the recovery of over 1000 high-quality activated sludge metagenome-assembled genomes encoding full-length rRNA genes using long-read sequencing.</title>
        <authorList>
            <person name="Singleton C.M."/>
            <person name="Petriglieri F."/>
            <person name="Kristensen J.M."/>
            <person name="Kirkegaard R.H."/>
            <person name="Michaelsen T.Y."/>
            <person name="Andersen M.H."/>
            <person name="Karst S.M."/>
            <person name="Dueholm M.S."/>
            <person name="Nielsen P.H."/>
            <person name="Albertsen M."/>
        </authorList>
    </citation>
    <scope>NUCLEOTIDE SEQUENCE</scope>
    <source>
        <strain evidence="11">EsbW_18-Q3-R4-48_MAXAC.044</strain>
    </source>
</reference>
<keyword evidence="3 9" id="KW-0997">Cell inner membrane</keyword>
<dbReference type="GO" id="GO:0090529">
    <property type="term" value="P:cell septum assembly"/>
    <property type="evidence" value="ECO:0007669"/>
    <property type="project" value="InterPro"/>
</dbReference>
<dbReference type="InterPro" id="IPR026579">
    <property type="entry name" value="FtsQ"/>
</dbReference>
<dbReference type="GO" id="GO:0043093">
    <property type="term" value="P:FtsZ-dependent cytokinesis"/>
    <property type="evidence" value="ECO:0007669"/>
    <property type="project" value="UniProtKB-UniRule"/>
</dbReference>
<dbReference type="PANTHER" id="PTHR35851:SF1">
    <property type="entry name" value="CELL DIVISION PROTEIN FTSQ"/>
    <property type="match status" value="1"/>
</dbReference>
<evidence type="ECO:0000256" key="6">
    <source>
        <dbReference type="ARBA" id="ARBA00022989"/>
    </source>
</evidence>